<name>A0A0D8I6X1_9CLOT</name>
<dbReference type="PANTHER" id="PTHR10954:SF18">
    <property type="entry name" value="RIBONUCLEASE HII"/>
    <property type="match status" value="1"/>
</dbReference>
<dbReference type="GO" id="GO:0003723">
    <property type="term" value="F:RNA binding"/>
    <property type="evidence" value="ECO:0007669"/>
    <property type="project" value="UniProtKB-UniRule"/>
</dbReference>
<dbReference type="NCBIfam" id="NF000595">
    <property type="entry name" value="PRK00015.1-3"/>
    <property type="match status" value="1"/>
</dbReference>
<dbReference type="STRING" id="84022.CACET_c20480"/>
<reference evidence="17 18" key="1">
    <citation type="submission" date="2014-10" db="EMBL/GenBank/DDBJ databases">
        <title>Genome sequence of Clostridium aceticum DSM 1496.</title>
        <authorList>
            <person name="Poehlein A."/>
            <person name="Schiel-Bengelsdorf B."/>
            <person name="Gottschalk G."/>
            <person name="Duerre P."/>
            <person name="Daniel R."/>
        </authorList>
    </citation>
    <scope>NUCLEOTIDE SEQUENCE [LARGE SCALE GENOMIC DNA]</scope>
    <source>
        <strain evidence="17 18">DSM 1496</strain>
    </source>
</reference>
<evidence type="ECO:0000256" key="16">
    <source>
        <dbReference type="RuleBase" id="RU003515"/>
    </source>
</evidence>
<keyword evidence="12 14" id="KW-0378">Hydrolase</keyword>
<organism evidence="17 18">
    <name type="scientific">Clostridium aceticum</name>
    <dbReference type="NCBI Taxonomy" id="84022"/>
    <lineage>
        <taxon>Bacteria</taxon>
        <taxon>Bacillati</taxon>
        <taxon>Bacillota</taxon>
        <taxon>Clostridia</taxon>
        <taxon>Eubacteriales</taxon>
        <taxon>Clostridiaceae</taxon>
        <taxon>Clostridium</taxon>
    </lineage>
</organism>
<sequence>MELEIENSIWNEGYEKIACCDEVGRGCLFGSVLAAAVIFPKGLRLEGVKDSKKLSPKKREAMYIIISENALAIGIGIVPPEIIDKINIKNATRLAMKEAMLNLKDKKGNVVTPDYMLIDAEEIDINIPQKPIIKGDDLVHGIAAASIVAKVTRDQLCMDWHKKYPAYGIDQHKGYGTKVHREALMKYGATDMHRRSFLKKILL</sequence>
<dbReference type="GO" id="GO:0032299">
    <property type="term" value="C:ribonuclease H2 complex"/>
    <property type="evidence" value="ECO:0007669"/>
    <property type="project" value="TreeGrafter"/>
</dbReference>
<evidence type="ECO:0000256" key="1">
    <source>
        <dbReference type="ARBA" id="ARBA00000077"/>
    </source>
</evidence>
<dbReference type="PATRIC" id="fig|84022.5.peg.1853"/>
<protein>
    <recommendedName>
        <fullName evidence="7 14">Ribonuclease HII</fullName>
        <shortName evidence="14">RNase HII</shortName>
        <ecNumber evidence="6 14">3.1.26.4</ecNumber>
    </recommendedName>
</protein>
<dbReference type="EMBL" id="CP009687">
    <property type="protein sequence ID" value="AKL95496.1"/>
    <property type="molecule type" value="Genomic_DNA"/>
</dbReference>
<proteinExistence type="inferred from homology"/>
<evidence type="ECO:0000256" key="5">
    <source>
        <dbReference type="ARBA" id="ARBA00007383"/>
    </source>
</evidence>
<accession>A0A0D8I6X1</accession>
<feature type="binding site" evidence="14 15">
    <location>
        <position position="22"/>
    </location>
    <ligand>
        <name>a divalent metal cation</name>
        <dbReference type="ChEBI" id="CHEBI:60240"/>
    </ligand>
</feature>
<keyword evidence="9 14" id="KW-0540">Nuclease</keyword>
<evidence type="ECO:0000256" key="9">
    <source>
        <dbReference type="ARBA" id="ARBA00022722"/>
    </source>
</evidence>
<feature type="binding site" evidence="14 15">
    <location>
        <position position="119"/>
    </location>
    <ligand>
        <name>a divalent metal cation</name>
        <dbReference type="ChEBI" id="CHEBI:60240"/>
    </ligand>
</feature>
<dbReference type="SUPFAM" id="SSF53098">
    <property type="entry name" value="Ribonuclease H-like"/>
    <property type="match status" value="1"/>
</dbReference>
<dbReference type="HAMAP" id="MF_00052_B">
    <property type="entry name" value="RNase_HII_B"/>
    <property type="match status" value="1"/>
</dbReference>
<evidence type="ECO:0000313" key="17">
    <source>
        <dbReference type="EMBL" id="AKL95496.1"/>
    </source>
</evidence>
<evidence type="ECO:0000256" key="7">
    <source>
        <dbReference type="ARBA" id="ARBA00019179"/>
    </source>
</evidence>
<keyword evidence="13 14" id="KW-0464">Manganese</keyword>
<dbReference type="Pfam" id="PF01351">
    <property type="entry name" value="RNase_HII"/>
    <property type="match status" value="1"/>
</dbReference>
<dbReference type="GO" id="GO:0006298">
    <property type="term" value="P:mismatch repair"/>
    <property type="evidence" value="ECO:0007669"/>
    <property type="project" value="TreeGrafter"/>
</dbReference>
<evidence type="ECO:0000313" key="18">
    <source>
        <dbReference type="Proteomes" id="UP000035704"/>
    </source>
</evidence>
<evidence type="ECO:0000256" key="10">
    <source>
        <dbReference type="ARBA" id="ARBA00022723"/>
    </source>
</evidence>
<keyword evidence="18" id="KW-1185">Reference proteome</keyword>
<keyword evidence="8 14" id="KW-0963">Cytoplasm</keyword>
<dbReference type="PANTHER" id="PTHR10954">
    <property type="entry name" value="RIBONUCLEASE H2 SUBUNIT A"/>
    <property type="match status" value="1"/>
</dbReference>
<feature type="binding site" evidence="14 15">
    <location>
        <position position="21"/>
    </location>
    <ligand>
        <name>a divalent metal cation</name>
        <dbReference type="ChEBI" id="CHEBI:60240"/>
    </ligand>
</feature>
<evidence type="ECO:0000256" key="6">
    <source>
        <dbReference type="ARBA" id="ARBA00012180"/>
    </source>
</evidence>
<dbReference type="OrthoDB" id="9803420at2"/>
<dbReference type="RefSeq" id="WP_044825960.1">
    <property type="nucleotide sequence ID" value="NZ_CP009687.1"/>
</dbReference>
<comment type="function">
    <text evidence="3 14 16">Endonuclease that specifically degrades the RNA of RNA-DNA hybrids.</text>
</comment>
<evidence type="ECO:0000256" key="2">
    <source>
        <dbReference type="ARBA" id="ARBA00001946"/>
    </source>
</evidence>
<dbReference type="InterPro" id="IPR001352">
    <property type="entry name" value="RNase_HII/HIII"/>
</dbReference>
<evidence type="ECO:0000256" key="4">
    <source>
        <dbReference type="ARBA" id="ARBA00004496"/>
    </source>
</evidence>
<evidence type="ECO:0000256" key="13">
    <source>
        <dbReference type="ARBA" id="ARBA00023211"/>
    </source>
</evidence>
<dbReference type="GO" id="GO:0030145">
    <property type="term" value="F:manganese ion binding"/>
    <property type="evidence" value="ECO:0007669"/>
    <property type="project" value="UniProtKB-UniRule"/>
</dbReference>
<dbReference type="PROSITE" id="PS51975">
    <property type="entry name" value="RNASE_H_2"/>
    <property type="match status" value="1"/>
</dbReference>
<comment type="subcellular location">
    <subcellularLocation>
        <location evidence="4 14">Cytoplasm</location>
    </subcellularLocation>
</comment>
<dbReference type="GO" id="GO:0005737">
    <property type="term" value="C:cytoplasm"/>
    <property type="evidence" value="ECO:0007669"/>
    <property type="project" value="UniProtKB-SubCell"/>
</dbReference>
<evidence type="ECO:0000256" key="14">
    <source>
        <dbReference type="HAMAP-Rule" id="MF_00052"/>
    </source>
</evidence>
<dbReference type="KEGG" id="cace:CACET_c20480"/>
<evidence type="ECO:0000256" key="8">
    <source>
        <dbReference type="ARBA" id="ARBA00022490"/>
    </source>
</evidence>
<dbReference type="GO" id="GO:0004523">
    <property type="term" value="F:RNA-DNA hybrid ribonuclease activity"/>
    <property type="evidence" value="ECO:0007669"/>
    <property type="project" value="UniProtKB-UniRule"/>
</dbReference>
<dbReference type="InterPro" id="IPR036397">
    <property type="entry name" value="RNaseH_sf"/>
</dbReference>
<keyword evidence="11 14" id="KW-0255">Endonuclease</keyword>
<dbReference type="CDD" id="cd07182">
    <property type="entry name" value="RNase_HII_bacteria_HII_like"/>
    <property type="match status" value="1"/>
</dbReference>
<evidence type="ECO:0000256" key="15">
    <source>
        <dbReference type="PROSITE-ProRule" id="PRU01319"/>
    </source>
</evidence>
<dbReference type="GO" id="GO:0043137">
    <property type="term" value="P:DNA replication, removal of RNA primer"/>
    <property type="evidence" value="ECO:0007669"/>
    <property type="project" value="TreeGrafter"/>
</dbReference>
<keyword evidence="10 14" id="KW-0479">Metal-binding</keyword>
<comment type="catalytic activity">
    <reaction evidence="1 14 15 16">
        <text>Endonucleolytic cleavage to 5'-phosphomonoester.</text>
        <dbReference type="EC" id="3.1.26.4"/>
    </reaction>
</comment>
<comment type="cofactor">
    <cofactor evidence="2">
        <name>Mg(2+)</name>
        <dbReference type="ChEBI" id="CHEBI:18420"/>
    </cofactor>
</comment>
<evidence type="ECO:0000256" key="12">
    <source>
        <dbReference type="ARBA" id="ARBA00022801"/>
    </source>
</evidence>
<dbReference type="Gene3D" id="3.30.420.10">
    <property type="entry name" value="Ribonuclease H-like superfamily/Ribonuclease H"/>
    <property type="match status" value="1"/>
</dbReference>
<comment type="cofactor">
    <cofactor evidence="14 15">
        <name>Mn(2+)</name>
        <dbReference type="ChEBI" id="CHEBI:29035"/>
    </cofactor>
    <cofactor evidence="14 15">
        <name>Mg(2+)</name>
        <dbReference type="ChEBI" id="CHEBI:18420"/>
    </cofactor>
    <text evidence="14 15">Manganese or magnesium. Binds 1 divalent metal ion per monomer in the absence of substrate. May bind a second metal ion after substrate binding.</text>
</comment>
<dbReference type="InterPro" id="IPR024567">
    <property type="entry name" value="RNase_HII/HIII_dom"/>
</dbReference>
<dbReference type="EC" id="3.1.26.4" evidence="6 14"/>
<evidence type="ECO:0000256" key="3">
    <source>
        <dbReference type="ARBA" id="ARBA00004065"/>
    </source>
</evidence>
<dbReference type="InterPro" id="IPR022898">
    <property type="entry name" value="RNase_HII"/>
</dbReference>
<evidence type="ECO:0000256" key="11">
    <source>
        <dbReference type="ARBA" id="ARBA00022759"/>
    </source>
</evidence>
<dbReference type="InterPro" id="IPR012337">
    <property type="entry name" value="RNaseH-like_sf"/>
</dbReference>
<dbReference type="Proteomes" id="UP000035704">
    <property type="component" value="Chromosome"/>
</dbReference>
<dbReference type="AlphaFoldDB" id="A0A0D8I6X1"/>
<gene>
    <name evidence="14 17" type="primary">rnhB</name>
    <name evidence="17" type="ORF">CACET_c20480</name>
</gene>
<comment type="similarity">
    <text evidence="5 14 16">Belongs to the RNase HII family.</text>
</comment>